<dbReference type="FunFam" id="2.170.190.11:FF:000001">
    <property type="entry name" value="Molybdopterin molybdenumtransferase"/>
    <property type="match status" value="1"/>
</dbReference>
<comment type="catalytic activity">
    <reaction evidence="5">
        <text>molybdopterin + ATP + H(+) = adenylyl-molybdopterin + diphosphate</text>
        <dbReference type="Rhea" id="RHEA:31331"/>
        <dbReference type="ChEBI" id="CHEBI:15378"/>
        <dbReference type="ChEBI" id="CHEBI:30616"/>
        <dbReference type="ChEBI" id="CHEBI:33019"/>
        <dbReference type="ChEBI" id="CHEBI:58698"/>
        <dbReference type="ChEBI" id="CHEBI:62727"/>
    </reaction>
</comment>
<dbReference type="STRING" id="947166.A0A1D1VH67"/>
<feature type="domain" description="MoaB/Mog" evidence="7">
    <location>
        <begin position="392"/>
        <end position="536"/>
    </location>
</feature>
<evidence type="ECO:0000256" key="4">
    <source>
        <dbReference type="ARBA" id="ARBA00023150"/>
    </source>
</evidence>
<dbReference type="InterPro" id="IPR036425">
    <property type="entry name" value="MoaB/Mog-like_dom_sf"/>
</dbReference>
<dbReference type="OrthoDB" id="4349954at2759"/>
<dbReference type="FunFam" id="3.40.980.10:FF:000001">
    <property type="entry name" value="Molybdopterin molybdenumtransferase"/>
    <property type="match status" value="1"/>
</dbReference>
<sequence>MSAWVRCGILVVSDRCYRREAVDESGPCLAQLLRSTKKFTTDILPVECVEDDREKITAAVLKFTDTIGVDLLITSGGTGFGVRDCTPEAVGPILDRQAHGMMAAINQQTYPNSIMSRGLCGTRKNTLIVNFPGSPKACSECFAIIEPKISHIIDLLRNSVTKIAKAHHEKPPSCSCGGDSTGHGAGDALKNFPQAQPGVAFRHRKSPFPVTPVQEAQRMTFEQVESLSTTRVGTIKLAEGLDRILAEDVRAVDALPPFRASIKDGYAVKSADGEGERRVLGQSHAGSESETKLERDTCVRITTGAPVPDGADAVVQVEDTELVSHDQQTGEELIIRILKAPKPNQDIRPIGSDIQPGSVVASKGTKINPACLGVLATCGITQMKVFAHPVVGLLSTGDEIVVPETSPLPHGKIRDSNKTVLTMTLKKNGFSVTDLGIAKDDANALTSALENALENCDVVILTGGVSMGEKDLVKSILVSVFGGTIHFGRVFMKPGLPTTFATVDFNGKKKLVFGLPGNPVSATVTCNLFVLPCLRKMAGFTDYMYTVVKAELKERINLDPRPEYHRGVIEWNSGKNWPVVASTGNQISSRLLSISGAHVLLCLPAKRDSEATISAGEMVDTIIL</sequence>
<dbReference type="InterPro" id="IPR008284">
    <property type="entry name" value="MoCF_biosynth_CS"/>
</dbReference>
<dbReference type="Gene3D" id="3.90.105.10">
    <property type="entry name" value="Molybdopterin biosynthesis moea protein, domain 2"/>
    <property type="match status" value="1"/>
</dbReference>
<dbReference type="UniPathway" id="UPA00344"/>
<dbReference type="NCBIfam" id="NF045515">
    <property type="entry name" value="Glp_gephyrin"/>
    <property type="match status" value="1"/>
</dbReference>
<proteinExistence type="inferred from homology"/>
<comment type="catalytic activity">
    <reaction evidence="5">
        <text>adenylyl-molybdopterin + molybdate = Mo-molybdopterin + AMP + H(+)</text>
        <dbReference type="Rhea" id="RHEA:35047"/>
        <dbReference type="ChEBI" id="CHEBI:15378"/>
        <dbReference type="ChEBI" id="CHEBI:36264"/>
        <dbReference type="ChEBI" id="CHEBI:62727"/>
        <dbReference type="ChEBI" id="CHEBI:71302"/>
        <dbReference type="ChEBI" id="CHEBI:456215"/>
    </reaction>
</comment>
<dbReference type="CDD" id="cd00886">
    <property type="entry name" value="MogA_MoaB"/>
    <property type="match status" value="1"/>
</dbReference>
<reference evidence="8 9" key="1">
    <citation type="journal article" date="2016" name="Nat. Commun.">
        <title>Extremotolerant tardigrade genome and improved radiotolerance of human cultured cells by tardigrade-unique protein.</title>
        <authorList>
            <person name="Hashimoto T."/>
            <person name="Horikawa D.D."/>
            <person name="Saito Y."/>
            <person name="Kuwahara H."/>
            <person name="Kozuka-Hata H."/>
            <person name="Shin-I T."/>
            <person name="Minakuchi Y."/>
            <person name="Ohishi K."/>
            <person name="Motoyama A."/>
            <person name="Aizu T."/>
            <person name="Enomoto A."/>
            <person name="Kondo K."/>
            <person name="Tanaka S."/>
            <person name="Hara Y."/>
            <person name="Koshikawa S."/>
            <person name="Sagara H."/>
            <person name="Miura T."/>
            <person name="Yokobori S."/>
            <person name="Miyagawa K."/>
            <person name="Suzuki Y."/>
            <person name="Kubo T."/>
            <person name="Oyama M."/>
            <person name="Kohara Y."/>
            <person name="Fujiyama A."/>
            <person name="Arakawa K."/>
            <person name="Katayama T."/>
            <person name="Toyoda A."/>
            <person name="Kunieda T."/>
        </authorList>
    </citation>
    <scope>NUCLEOTIDE SEQUENCE [LARGE SCALE GENOMIC DNA]</scope>
    <source>
        <strain evidence="8 9">YOKOZUNA-1</strain>
    </source>
</reference>
<dbReference type="Proteomes" id="UP000186922">
    <property type="component" value="Unassembled WGS sequence"/>
</dbReference>
<dbReference type="InterPro" id="IPR038987">
    <property type="entry name" value="MoeA-like"/>
</dbReference>
<dbReference type="GO" id="GO:0005829">
    <property type="term" value="C:cytosol"/>
    <property type="evidence" value="ECO:0007669"/>
    <property type="project" value="TreeGrafter"/>
</dbReference>
<dbReference type="AlphaFoldDB" id="A0A1D1VH67"/>
<keyword evidence="5" id="KW-0808">Transferase</keyword>
<keyword evidence="5" id="KW-0500">Molybdenum</keyword>
<evidence type="ECO:0000256" key="5">
    <source>
        <dbReference type="RuleBase" id="RU365090"/>
    </source>
</evidence>
<evidence type="ECO:0000313" key="8">
    <source>
        <dbReference type="EMBL" id="GAV00972.1"/>
    </source>
</evidence>
<dbReference type="SUPFAM" id="SSF53218">
    <property type="entry name" value="Molybdenum cofactor biosynthesis proteins"/>
    <property type="match status" value="2"/>
</dbReference>
<comment type="similarity">
    <text evidence="5">Belongs to the MoeA family.</text>
</comment>
<evidence type="ECO:0000256" key="2">
    <source>
        <dbReference type="ARBA" id="ARBA00007589"/>
    </source>
</evidence>
<dbReference type="Pfam" id="PF03453">
    <property type="entry name" value="MoeA_N"/>
    <property type="match status" value="1"/>
</dbReference>
<dbReference type="Pfam" id="PF03454">
    <property type="entry name" value="MoeA_C"/>
    <property type="match status" value="1"/>
</dbReference>
<organism evidence="8 9">
    <name type="scientific">Ramazzottius varieornatus</name>
    <name type="common">Water bear</name>
    <name type="synonym">Tardigrade</name>
    <dbReference type="NCBI Taxonomy" id="947166"/>
    <lineage>
        <taxon>Eukaryota</taxon>
        <taxon>Metazoa</taxon>
        <taxon>Ecdysozoa</taxon>
        <taxon>Tardigrada</taxon>
        <taxon>Eutardigrada</taxon>
        <taxon>Parachela</taxon>
        <taxon>Hypsibioidea</taxon>
        <taxon>Ramazzottiidae</taxon>
        <taxon>Ramazzottius</taxon>
    </lineage>
</organism>
<comment type="similarity">
    <text evidence="3">In the C-terminal section; belongs to the MoeA family.</text>
</comment>
<feature type="region of interest" description="Disordered" evidence="6">
    <location>
        <begin position="271"/>
        <end position="294"/>
    </location>
</feature>
<dbReference type="GO" id="GO:0061599">
    <property type="term" value="F:molybdopterin molybdotransferase activity"/>
    <property type="evidence" value="ECO:0007669"/>
    <property type="project" value="UniProtKB-UniRule"/>
</dbReference>
<name>A0A1D1VH67_RAMVA</name>
<keyword evidence="5" id="KW-0460">Magnesium</keyword>
<comment type="similarity">
    <text evidence="2">In the N-terminal section; belongs to the MoaB/Mog family.</text>
</comment>
<evidence type="ECO:0000256" key="1">
    <source>
        <dbReference type="ARBA" id="ARBA00005046"/>
    </source>
</evidence>
<dbReference type="Gene3D" id="2.40.340.10">
    <property type="entry name" value="MoeA, C-terminal, domain IV"/>
    <property type="match status" value="1"/>
</dbReference>
<evidence type="ECO:0000256" key="3">
    <source>
        <dbReference type="ARBA" id="ARBA00008339"/>
    </source>
</evidence>
<comment type="caution">
    <text evidence="8">The sequence shown here is derived from an EMBL/GenBank/DDBJ whole genome shotgun (WGS) entry which is preliminary data.</text>
</comment>
<comment type="pathway">
    <text evidence="1 5">Cofactor biosynthesis; molybdopterin biosynthesis.</text>
</comment>
<dbReference type="GO" id="GO:0005524">
    <property type="term" value="F:ATP binding"/>
    <property type="evidence" value="ECO:0007669"/>
    <property type="project" value="UniProtKB-UniRule"/>
</dbReference>
<dbReference type="Gene3D" id="3.40.980.10">
    <property type="entry name" value="MoaB/Mog-like domain"/>
    <property type="match status" value="2"/>
</dbReference>
<dbReference type="Pfam" id="PF00994">
    <property type="entry name" value="MoCF_biosynth"/>
    <property type="match status" value="2"/>
</dbReference>
<dbReference type="InterPro" id="IPR005111">
    <property type="entry name" value="MoeA_C_domain_IV"/>
</dbReference>
<protein>
    <recommendedName>
        <fullName evidence="7">MoaB/Mog domain-containing protein</fullName>
    </recommendedName>
</protein>
<dbReference type="PANTHER" id="PTHR10192">
    <property type="entry name" value="MOLYBDOPTERIN BIOSYNTHESIS PROTEIN"/>
    <property type="match status" value="1"/>
</dbReference>
<accession>A0A1D1VH67</accession>
<dbReference type="CDD" id="cd00887">
    <property type="entry name" value="MoeA"/>
    <property type="match status" value="1"/>
</dbReference>
<comment type="cofactor">
    <cofactor evidence="5">
        <name>Mg(2+)</name>
        <dbReference type="ChEBI" id="CHEBI:18420"/>
    </cofactor>
</comment>
<comment type="function">
    <text evidence="5">Catalyzes two steps in the biosynthesis of the molybdenum cofactor. In the first step, molybdopterin is adenylated. Subsequently, molybdate is inserted into adenylated molybdopterin and AMP is released.</text>
</comment>
<dbReference type="InterPro" id="IPR036688">
    <property type="entry name" value="MoeA_C_domain_IV_sf"/>
</dbReference>
<dbReference type="EMBL" id="BDGG01000006">
    <property type="protein sequence ID" value="GAV00972.1"/>
    <property type="molecule type" value="Genomic_DNA"/>
</dbReference>
<dbReference type="PANTHER" id="PTHR10192:SF5">
    <property type="entry name" value="GEPHYRIN"/>
    <property type="match status" value="1"/>
</dbReference>
<evidence type="ECO:0000259" key="7">
    <source>
        <dbReference type="SMART" id="SM00852"/>
    </source>
</evidence>
<dbReference type="SUPFAM" id="SSF63867">
    <property type="entry name" value="MoeA C-terminal domain-like"/>
    <property type="match status" value="1"/>
</dbReference>
<dbReference type="InterPro" id="IPR036135">
    <property type="entry name" value="MoeA_linker/N_sf"/>
</dbReference>
<dbReference type="SUPFAM" id="SSF63882">
    <property type="entry name" value="MoeA N-terminal region -like"/>
    <property type="match status" value="1"/>
</dbReference>
<keyword evidence="5" id="KW-0479">Metal-binding</keyword>
<evidence type="ECO:0000313" key="9">
    <source>
        <dbReference type="Proteomes" id="UP000186922"/>
    </source>
</evidence>
<dbReference type="GO" id="GO:0046872">
    <property type="term" value="F:metal ion binding"/>
    <property type="evidence" value="ECO:0007669"/>
    <property type="project" value="UniProtKB-UniRule"/>
</dbReference>
<feature type="domain" description="MoaB/Mog" evidence="7">
    <location>
        <begin position="8"/>
        <end position="152"/>
    </location>
</feature>
<evidence type="ECO:0000256" key="6">
    <source>
        <dbReference type="SAM" id="MobiDB-lite"/>
    </source>
</evidence>
<dbReference type="NCBIfam" id="TIGR00177">
    <property type="entry name" value="molyb_syn"/>
    <property type="match status" value="2"/>
</dbReference>
<dbReference type="SMART" id="SM00852">
    <property type="entry name" value="MoCF_biosynth"/>
    <property type="match status" value="2"/>
</dbReference>
<dbReference type="InterPro" id="IPR005110">
    <property type="entry name" value="MoeA_linker/N"/>
</dbReference>
<keyword evidence="4 5" id="KW-0501">Molybdenum cofactor biosynthesis</keyword>
<dbReference type="GO" id="GO:0006777">
    <property type="term" value="P:Mo-molybdopterin cofactor biosynthetic process"/>
    <property type="evidence" value="ECO:0007669"/>
    <property type="project" value="UniProtKB-UniRule"/>
</dbReference>
<keyword evidence="9" id="KW-1185">Reference proteome</keyword>
<dbReference type="Gene3D" id="2.170.190.11">
    <property type="entry name" value="Molybdopterin biosynthesis moea protein, domain 3"/>
    <property type="match status" value="1"/>
</dbReference>
<dbReference type="PROSITE" id="PS01079">
    <property type="entry name" value="MOCF_BIOSYNTHESIS_2"/>
    <property type="match status" value="1"/>
</dbReference>
<dbReference type="InterPro" id="IPR001453">
    <property type="entry name" value="MoaB/Mog_dom"/>
</dbReference>
<dbReference type="GO" id="GO:0061598">
    <property type="term" value="F:molybdopterin adenylyltransferase activity"/>
    <property type="evidence" value="ECO:0007669"/>
    <property type="project" value="UniProtKB-UniRule"/>
</dbReference>
<gene>
    <name evidence="8" type="primary">RvY_11751-1</name>
    <name evidence="8" type="synonym">RvY_11751.1</name>
    <name evidence="8" type="ORF">RvY_11751</name>
</gene>